<proteinExistence type="predicted"/>
<name>A0A645F2Z6_9ZZZZ</name>
<accession>A0A645F2Z6</accession>
<comment type="caution">
    <text evidence="1">The sequence shown here is derived from an EMBL/GenBank/DDBJ whole genome shotgun (WGS) entry which is preliminary data.</text>
</comment>
<gene>
    <name evidence="1" type="ORF">SDC9_155061</name>
</gene>
<evidence type="ECO:0000313" key="1">
    <source>
        <dbReference type="EMBL" id="MPN07789.1"/>
    </source>
</evidence>
<dbReference type="EMBL" id="VSSQ01053795">
    <property type="protein sequence ID" value="MPN07789.1"/>
    <property type="molecule type" value="Genomic_DNA"/>
</dbReference>
<sequence>MNGSLVTPPAKRKIKTGLRPFSHCAKSCLISNNTHADSNRDFISALNLSDFIQYFKLVLEQLIKGLPRKDGDIHILSVLLNKAVKLIHPSC</sequence>
<protein>
    <submittedName>
        <fullName evidence="1">Uncharacterized protein</fullName>
    </submittedName>
</protein>
<organism evidence="1">
    <name type="scientific">bioreactor metagenome</name>
    <dbReference type="NCBI Taxonomy" id="1076179"/>
    <lineage>
        <taxon>unclassified sequences</taxon>
        <taxon>metagenomes</taxon>
        <taxon>ecological metagenomes</taxon>
    </lineage>
</organism>
<reference evidence="1" key="1">
    <citation type="submission" date="2019-08" db="EMBL/GenBank/DDBJ databases">
        <authorList>
            <person name="Kucharzyk K."/>
            <person name="Murdoch R.W."/>
            <person name="Higgins S."/>
            <person name="Loffler F."/>
        </authorList>
    </citation>
    <scope>NUCLEOTIDE SEQUENCE</scope>
</reference>
<dbReference type="AlphaFoldDB" id="A0A645F2Z6"/>